<dbReference type="Proteomes" id="UP000283458">
    <property type="component" value="Unassembled WGS sequence"/>
</dbReference>
<dbReference type="EMBL" id="QYUL01000004">
    <property type="protein sequence ID" value="RJF78123.1"/>
    <property type="molecule type" value="Genomic_DNA"/>
</dbReference>
<comment type="caution">
    <text evidence="1">The sequence shown here is derived from an EMBL/GenBank/DDBJ whole genome shotgun (WGS) entry which is preliminary data.</text>
</comment>
<gene>
    <name evidence="1" type="ORF">D3877_23635</name>
</gene>
<name>A0A418VPD5_9PROT</name>
<sequence>MTALDPVAAALASVNQAAAQIGEQATAQAAAAQQAAAATAVPAVANTHALAPVQPGKRLSMDDALEMTGMAVEAYLNLTESAIQVGKVGFHEKLVVGIDITEVQPFYGVSWGNPAKYGRSYDRVLTVGGGSWAQTLQAASADPAKAGSEYISYEIPMTVVEAGTVIGFSPSVTNAKDFKALVQQAKAQGLTRIKVELTHKLKTNTKGKWGSLIYKLVGEWEEDGE</sequence>
<organism evidence="1 2">
    <name type="scientific">Azospirillum cavernae</name>
    <dbReference type="NCBI Taxonomy" id="2320860"/>
    <lineage>
        <taxon>Bacteria</taxon>
        <taxon>Pseudomonadati</taxon>
        <taxon>Pseudomonadota</taxon>
        <taxon>Alphaproteobacteria</taxon>
        <taxon>Rhodospirillales</taxon>
        <taxon>Azospirillaceae</taxon>
        <taxon>Azospirillum</taxon>
    </lineage>
</organism>
<dbReference type="RefSeq" id="WP_119833266.1">
    <property type="nucleotide sequence ID" value="NZ_QYUL01000004.1"/>
</dbReference>
<dbReference type="OrthoDB" id="8448635at2"/>
<proteinExistence type="predicted"/>
<evidence type="ECO:0000313" key="2">
    <source>
        <dbReference type="Proteomes" id="UP000283458"/>
    </source>
</evidence>
<reference evidence="1 2" key="1">
    <citation type="submission" date="2018-09" db="EMBL/GenBank/DDBJ databases">
        <authorList>
            <person name="Zhu H."/>
        </authorList>
    </citation>
    <scope>NUCLEOTIDE SEQUENCE [LARGE SCALE GENOMIC DNA]</scope>
    <source>
        <strain evidence="1 2">K2W22B-5</strain>
    </source>
</reference>
<evidence type="ECO:0000313" key="1">
    <source>
        <dbReference type="EMBL" id="RJF78123.1"/>
    </source>
</evidence>
<accession>A0A418VPD5</accession>
<dbReference type="AlphaFoldDB" id="A0A418VPD5"/>
<protein>
    <submittedName>
        <fullName evidence="1">Uncharacterized protein</fullName>
    </submittedName>
</protein>
<keyword evidence="2" id="KW-1185">Reference proteome</keyword>